<dbReference type="PANTHER" id="PTHR11071">
    <property type="entry name" value="PEPTIDYL-PROLYL CIS-TRANS ISOMERASE"/>
    <property type="match status" value="1"/>
</dbReference>
<comment type="function">
    <text evidence="4">PPIases accelerate the folding of proteins. It catalyzes the cis-trans isomerization of proline imidic peptide bonds in oligopeptides.</text>
</comment>
<dbReference type="InterPro" id="IPR020892">
    <property type="entry name" value="Cyclophilin-type_PPIase_CS"/>
</dbReference>
<dbReference type="Pfam" id="PF00160">
    <property type="entry name" value="Pro_isomerase"/>
    <property type="match status" value="1"/>
</dbReference>
<dbReference type="EMBL" id="GEZM01078452">
    <property type="protein sequence ID" value="JAV62701.1"/>
    <property type="molecule type" value="Transcribed_RNA"/>
</dbReference>
<keyword evidence="2 4" id="KW-0697">Rotamase</keyword>
<dbReference type="PANTHER" id="PTHR11071:SF565">
    <property type="entry name" value="MOCA-CYP, ISOFORM A"/>
    <property type="match status" value="1"/>
</dbReference>
<evidence type="ECO:0000313" key="6">
    <source>
        <dbReference type="EMBL" id="JAV62701.1"/>
    </source>
</evidence>
<protein>
    <recommendedName>
        <fullName evidence="4">Peptidyl-prolyl cis-trans isomerase</fullName>
        <shortName evidence="4">PPIase</shortName>
        <ecNumber evidence="4">5.2.1.8</ecNumber>
    </recommendedName>
</protein>
<dbReference type="Gene3D" id="2.40.100.10">
    <property type="entry name" value="Cyclophilin-like"/>
    <property type="match status" value="1"/>
</dbReference>
<comment type="catalytic activity">
    <reaction evidence="1 4">
        <text>[protein]-peptidylproline (omega=180) = [protein]-peptidylproline (omega=0)</text>
        <dbReference type="Rhea" id="RHEA:16237"/>
        <dbReference type="Rhea" id="RHEA-COMP:10747"/>
        <dbReference type="Rhea" id="RHEA-COMP:10748"/>
        <dbReference type="ChEBI" id="CHEBI:83833"/>
        <dbReference type="ChEBI" id="CHEBI:83834"/>
        <dbReference type="EC" id="5.2.1.8"/>
    </reaction>
</comment>
<dbReference type="GO" id="GO:0005739">
    <property type="term" value="C:mitochondrion"/>
    <property type="evidence" value="ECO:0007669"/>
    <property type="project" value="TreeGrafter"/>
</dbReference>
<dbReference type="InterPro" id="IPR029000">
    <property type="entry name" value="Cyclophilin-like_dom_sf"/>
</dbReference>
<accession>A0A1Y1KQK6</accession>
<dbReference type="SUPFAM" id="SSF50891">
    <property type="entry name" value="Cyclophilin-like"/>
    <property type="match status" value="1"/>
</dbReference>
<name>A0A1Y1KQK6_PHOPY</name>
<organism evidence="6">
    <name type="scientific">Photinus pyralis</name>
    <name type="common">Common eastern firefly</name>
    <name type="synonym">Lampyris pyralis</name>
    <dbReference type="NCBI Taxonomy" id="7054"/>
    <lineage>
        <taxon>Eukaryota</taxon>
        <taxon>Metazoa</taxon>
        <taxon>Ecdysozoa</taxon>
        <taxon>Arthropoda</taxon>
        <taxon>Hexapoda</taxon>
        <taxon>Insecta</taxon>
        <taxon>Pterygota</taxon>
        <taxon>Neoptera</taxon>
        <taxon>Endopterygota</taxon>
        <taxon>Coleoptera</taxon>
        <taxon>Polyphaga</taxon>
        <taxon>Elateriformia</taxon>
        <taxon>Elateroidea</taxon>
        <taxon>Lampyridae</taxon>
        <taxon>Lampyrinae</taxon>
        <taxon>Photinus</taxon>
    </lineage>
</organism>
<sequence>MPEEASKIERSRCFFDVSIGGLQSGRIIFELYSDVVPRTCENFRSLCTGEKGIGETTNKPLHYTDVIFHRVVKDFIIQGGDFSNGNGTGGESIYGSTFDDENFEFKHEQPFLLSMANRGKNTNGSQFFMNIWKGTRKSFHVFVTHRNDKQKSDTTEYHHPPFLQL</sequence>
<reference evidence="6" key="1">
    <citation type="journal article" date="2016" name="Sci. Rep.">
        <title>Molecular characterization of firefly nuptial gifts: a multi-omics approach sheds light on postcopulatory sexual selection.</title>
        <authorList>
            <person name="Al-Wathiqui N."/>
            <person name="Fallon T.R."/>
            <person name="South A."/>
            <person name="Weng J.K."/>
            <person name="Lewis S.M."/>
        </authorList>
    </citation>
    <scope>NUCLEOTIDE SEQUENCE</scope>
</reference>
<keyword evidence="3 4" id="KW-0413">Isomerase</keyword>
<dbReference type="PRINTS" id="PR00153">
    <property type="entry name" value="CSAPPISMRASE"/>
</dbReference>
<evidence type="ECO:0000256" key="1">
    <source>
        <dbReference type="ARBA" id="ARBA00000971"/>
    </source>
</evidence>
<evidence type="ECO:0000259" key="5">
    <source>
        <dbReference type="PROSITE" id="PS50072"/>
    </source>
</evidence>
<evidence type="ECO:0000256" key="3">
    <source>
        <dbReference type="ARBA" id="ARBA00023235"/>
    </source>
</evidence>
<comment type="similarity">
    <text evidence="4">Belongs to the cyclophilin-type PPIase family.</text>
</comment>
<dbReference type="PROSITE" id="PS50072">
    <property type="entry name" value="CSA_PPIASE_2"/>
    <property type="match status" value="1"/>
</dbReference>
<dbReference type="GO" id="GO:0016018">
    <property type="term" value="F:cyclosporin A binding"/>
    <property type="evidence" value="ECO:0007669"/>
    <property type="project" value="TreeGrafter"/>
</dbReference>
<dbReference type="EC" id="5.2.1.8" evidence="4"/>
<dbReference type="GO" id="GO:0006457">
    <property type="term" value="P:protein folding"/>
    <property type="evidence" value="ECO:0007669"/>
    <property type="project" value="InterPro"/>
</dbReference>
<dbReference type="PROSITE" id="PS00170">
    <property type="entry name" value="CSA_PPIASE_1"/>
    <property type="match status" value="1"/>
</dbReference>
<dbReference type="GO" id="GO:0003755">
    <property type="term" value="F:peptidyl-prolyl cis-trans isomerase activity"/>
    <property type="evidence" value="ECO:0007669"/>
    <property type="project" value="UniProtKB-UniRule"/>
</dbReference>
<dbReference type="FunFam" id="2.40.100.10:FF:000025">
    <property type="entry name" value="Peptidyl-prolyl cis-trans isomerase CYP19-2"/>
    <property type="match status" value="1"/>
</dbReference>
<proteinExistence type="inferred from homology"/>
<dbReference type="AlphaFoldDB" id="A0A1Y1KQK6"/>
<evidence type="ECO:0000256" key="4">
    <source>
        <dbReference type="RuleBase" id="RU363019"/>
    </source>
</evidence>
<dbReference type="InterPro" id="IPR002130">
    <property type="entry name" value="Cyclophilin-type_PPIase_dom"/>
</dbReference>
<evidence type="ECO:0000256" key="2">
    <source>
        <dbReference type="ARBA" id="ARBA00023110"/>
    </source>
</evidence>
<feature type="domain" description="PPIase cyclophilin-type" evidence="5">
    <location>
        <begin position="14"/>
        <end position="165"/>
    </location>
</feature>